<keyword evidence="2" id="KW-1185">Reference proteome</keyword>
<organism evidence="1 2">
    <name type="scientific">Cherax quadricarinatus</name>
    <name type="common">Australian red claw crayfish</name>
    <dbReference type="NCBI Taxonomy" id="27406"/>
    <lineage>
        <taxon>Eukaryota</taxon>
        <taxon>Metazoa</taxon>
        <taxon>Ecdysozoa</taxon>
        <taxon>Arthropoda</taxon>
        <taxon>Crustacea</taxon>
        <taxon>Multicrustacea</taxon>
        <taxon>Malacostraca</taxon>
        <taxon>Eumalacostraca</taxon>
        <taxon>Eucarida</taxon>
        <taxon>Decapoda</taxon>
        <taxon>Pleocyemata</taxon>
        <taxon>Astacidea</taxon>
        <taxon>Parastacoidea</taxon>
        <taxon>Parastacidae</taxon>
        <taxon>Cherax</taxon>
    </lineage>
</organism>
<reference evidence="1 2" key="1">
    <citation type="journal article" date="2024" name="BMC Genomics">
        <title>Genome assembly of redclaw crayfish (Cherax quadricarinatus) provides insights into its immune adaptation and hypoxia tolerance.</title>
        <authorList>
            <person name="Liu Z."/>
            <person name="Zheng J."/>
            <person name="Li H."/>
            <person name="Fang K."/>
            <person name="Wang S."/>
            <person name="He J."/>
            <person name="Zhou D."/>
            <person name="Weng S."/>
            <person name="Chi M."/>
            <person name="Gu Z."/>
            <person name="He J."/>
            <person name="Li F."/>
            <person name="Wang M."/>
        </authorList>
    </citation>
    <scope>NUCLEOTIDE SEQUENCE [LARGE SCALE GENOMIC DNA]</scope>
    <source>
        <strain evidence="1">ZL_2023a</strain>
    </source>
</reference>
<sequence>MSVIQETSGPTCWLRDYDRMVESPGSLQELVVEFIASHVKEVCTSRFSLNDFTNRLYFRDSNAFCHQKVANLLLMTLDRKGLLDDLNMTLFDPVVLRLSQVTLHHADNVTCKGLKILRSHQIQSVEVKNLTKVSVDELISCFGEWTMNNIQALSVSGSSFTSDIAKANSKGDRSCPGRPAR</sequence>
<evidence type="ECO:0000313" key="2">
    <source>
        <dbReference type="Proteomes" id="UP001445076"/>
    </source>
</evidence>
<gene>
    <name evidence="1" type="ORF">OTU49_012752</name>
</gene>
<comment type="caution">
    <text evidence="1">The sequence shown here is derived from an EMBL/GenBank/DDBJ whole genome shotgun (WGS) entry which is preliminary data.</text>
</comment>
<name>A0AAW0VY44_CHEQU</name>
<dbReference type="EMBL" id="JARKIK010000100">
    <property type="protein sequence ID" value="KAK8721505.1"/>
    <property type="molecule type" value="Genomic_DNA"/>
</dbReference>
<evidence type="ECO:0000313" key="1">
    <source>
        <dbReference type="EMBL" id="KAK8721505.1"/>
    </source>
</evidence>
<proteinExistence type="predicted"/>
<accession>A0AAW0VY44</accession>
<dbReference type="AlphaFoldDB" id="A0AAW0VY44"/>
<protein>
    <submittedName>
        <fullName evidence="1">Uncharacterized protein</fullName>
    </submittedName>
</protein>
<dbReference type="Proteomes" id="UP001445076">
    <property type="component" value="Unassembled WGS sequence"/>
</dbReference>